<dbReference type="AlphaFoldDB" id="A0A344L7Q0"/>
<dbReference type="SUPFAM" id="SSF53474">
    <property type="entry name" value="alpha/beta-Hydrolases"/>
    <property type="match status" value="1"/>
</dbReference>
<dbReference type="KEGG" id="aab:A4R43_17360"/>
<reference evidence="2 3" key="1">
    <citation type="submission" date="2016-04" db="EMBL/GenBank/DDBJ databases">
        <title>Complete genome sequence and analysis of deep-sea sediment isolate, Amycolatopsis sp. WP1.</title>
        <authorList>
            <person name="Wang H."/>
            <person name="Chen S."/>
            <person name="Wu Q."/>
        </authorList>
    </citation>
    <scope>NUCLEOTIDE SEQUENCE [LARGE SCALE GENOMIC DNA]</scope>
    <source>
        <strain evidence="2 3">WP1</strain>
    </source>
</reference>
<evidence type="ECO:0000313" key="2">
    <source>
        <dbReference type="EMBL" id="AXB44074.1"/>
    </source>
</evidence>
<dbReference type="InterPro" id="IPR000073">
    <property type="entry name" value="AB_hydrolase_1"/>
</dbReference>
<dbReference type="Pfam" id="PF12697">
    <property type="entry name" value="Abhydrolase_6"/>
    <property type="match status" value="1"/>
</dbReference>
<name>A0A344L7Q0_9PSEU</name>
<gene>
    <name evidence="2" type="ORF">A4R43_17360</name>
</gene>
<dbReference type="Proteomes" id="UP000250434">
    <property type="component" value="Chromosome"/>
</dbReference>
<keyword evidence="3" id="KW-1185">Reference proteome</keyword>
<organism evidence="2 3">
    <name type="scientific">Amycolatopsis albispora</name>
    <dbReference type="NCBI Taxonomy" id="1804986"/>
    <lineage>
        <taxon>Bacteria</taxon>
        <taxon>Bacillati</taxon>
        <taxon>Actinomycetota</taxon>
        <taxon>Actinomycetes</taxon>
        <taxon>Pseudonocardiales</taxon>
        <taxon>Pseudonocardiaceae</taxon>
        <taxon>Amycolatopsis</taxon>
    </lineage>
</organism>
<dbReference type="EMBL" id="CP015163">
    <property type="protein sequence ID" value="AXB44074.1"/>
    <property type="molecule type" value="Genomic_DNA"/>
</dbReference>
<protein>
    <recommendedName>
        <fullName evidence="1">AB hydrolase-1 domain-containing protein</fullName>
    </recommendedName>
</protein>
<dbReference type="Gene3D" id="3.40.50.1820">
    <property type="entry name" value="alpha/beta hydrolase"/>
    <property type="match status" value="1"/>
</dbReference>
<sequence length="209" mass="22361">MVQPLRELGVTTEAVSLPTCRIPGATLHDNADAVREVLAATGEPTILSGHSYGGMVITDAATGFGSTVERLVYLAAVVPEAGRSLADMSPEPSPWLDALDDGTVAVKPGLDLRGIFLQDCPDDLAAEAATRLTPQSTAAFAQAPRGLAWQTIPSTYVVLTRDRATPPARQREWSRHAHEVVELEAGHHPFLSRPAELARLTTRRADPSR</sequence>
<proteinExistence type="predicted"/>
<dbReference type="PANTHER" id="PTHR37017:SF11">
    <property type="entry name" value="ESTERASE_LIPASE_THIOESTERASE DOMAIN-CONTAINING PROTEIN"/>
    <property type="match status" value="1"/>
</dbReference>
<evidence type="ECO:0000313" key="3">
    <source>
        <dbReference type="Proteomes" id="UP000250434"/>
    </source>
</evidence>
<dbReference type="InterPro" id="IPR029058">
    <property type="entry name" value="AB_hydrolase_fold"/>
</dbReference>
<accession>A0A344L7Q0</accession>
<dbReference type="PANTHER" id="PTHR37017">
    <property type="entry name" value="AB HYDROLASE-1 DOMAIN-CONTAINING PROTEIN-RELATED"/>
    <property type="match status" value="1"/>
</dbReference>
<feature type="domain" description="AB hydrolase-1" evidence="1">
    <location>
        <begin position="3"/>
        <end position="199"/>
    </location>
</feature>
<dbReference type="InterPro" id="IPR052897">
    <property type="entry name" value="Sec-Metab_Biosynth_Hydrolase"/>
</dbReference>
<dbReference type="RefSeq" id="WP_236809093.1">
    <property type="nucleotide sequence ID" value="NZ_CP015163.1"/>
</dbReference>
<evidence type="ECO:0000259" key="1">
    <source>
        <dbReference type="Pfam" id="PF12697"/>
    </source>
</evidence>
<dbReference type="GO" id="GO:0003824">
    <property type="term" value="F:catalytic activity"/>
    <property type="evidence" value="ECO:0007669"/>
    <property type="project" value="UniProtKB-ARBA"/>
</dbReference>